<sequence>MTEQQSCVRRTFPVGASLLAIRPAHSTSSLSGTPLSRASSLPQGLITSVVLRRPCLPRSIAPSACRPRFASQTSRSSPRP</sequence>
<protein>
    <submittedName>
        <fullName evidence="1">Uncharacterized protein</fullName>
    </submittedName>
</protein>
<dbReference type="EMBL" id="QFAW01000005">
    <property type="protein sequence ID" value="PWE47041.1"/>
    <property type="molecule type" value="Genomic_DNA"/>
</dbReference>
<evidence type="ECO:0000313" key="2">
    <source>
        <dbReference type="Proteomes" id="UP000245056"/>
    </source>
</evidence>
<gene>
    <name evidence="1" type="ORF">C9I49_05265</name>
</gene>
<reference evidence="1 2" key="1">
    <citation type="submission" date="2018-05" db="EMBL/GenBank/DDBJ databases">
        <title>Genome sequences of two Antarctic strains of Pseudomonas prosekii: insights into adaptation to extreme conditions.</title>
        <authorList>
            <person name="Snopkova K."/>
            <person name="Dufkova K."/>
            <person name="Cejkova D."/>
            <person name="Sedlacek I."/>
            <person name="Smajs D."/>
        </authorList>
    </citation>
    <scope>NUCLEOTIDE SEQUENCE [LARGE SCALE GENOMIC DNA]</scope>
    <source>
        <strain evidence="1 2">P2673</strain>
    </source>
</reference>
<dbReference type="Proteomes" id="UP000245056">
    <property type="component" value="Unassembled WGS sequence"/>
</dbReference>
<dbReference type="AlphaFoldDB" id="A0A2U2DCG8"/>
<comment type="caution">
    <text evidence="1">The sequence shown here is derived from an EMBL/GenBank/DDBJ whole genome shotgun (WGS) entry which is preliminary data.</text>
</comment>
<name>A0A2U2DCG8_9PSED</name>
<dbReference type="OrthoDB" id="5406089at2"/>
<accession>A0A2U2DCG8</accession>
<proteinExistence type="predicted"/>
<organism evidence="1 2">
    <name type="scientific">Pseudomonas prosekii</name>
    <dbReference type="NCBI Taxonomy" id="1148509"/>
    <lineage>
        <taxon>Bacteria</taxon>
        <taxon>Pseudomonadati</taxon>
        <taxon>Pseudomonadota</taxon>
        <taxon>Gammaproteobacteria</taxon>
        <taxon>Pseudomonadales</taxon>
        <taxon>Pseudomonadaceae</taxon>
        <taxon>Pseudomonas</taxon>
    </lineage>
</organism>
<evidence type="ECO:0000313" key="1">
    <source>
        <dbReference type="EMBL" id="PWE47041.1"/>
    </source>
</evidence>